<keyword evidence="3" id="KW-1185">Reference proteome</keyword>
<dbReference type="AlphaFoldDB" id="A0A1D1VLB8"/>
<evidence type="ECO:0000313" key="3">
    <source>
        <dbReference type="Proteomes" id="UP000186922"/>
    </source>
</evidence>
<evidence type="ECO:0000313" key="2">
    <source>
        <dbReference type="EMBL" id="GAV00923.1"/>
    </source>
</evidence>
<name>A0A1D1VLB8_RAMVA</name>
<proteinExistence type="predicted"/>
<dbReference type="OrthoDB" id="10249567at2759"/>
<comment type="caution">
    <text evidence="2">The sequence shown here is derived from an EMBL/GenBank/DDBJ whole genome shotgun (WGS) entry which is preliminary data.</text>
</comment>
<sequence>MLELNLGRCKTGRCLISDVSAGTLDAVLMLLYFGCVKYPSELAGDLLVAANKYDLLFLKQHCENTLIADIGLVNVADLLCLADSIDAKDLKKATLDYLAANSAQALTFGKIDGILKNGNLNLIKEVFAAALKVDLTEK</sequence>
<dbReference type="EMBL" id="BDGG01000006">
    <property type="protein sequence ID" value="GAV00923.1"/>
    <property type="molecule type" value="Genomic_DNA"/>
</dbReference>
<dbReference type="Proteomes" id="UP000186922">
    <property type="component" value="Unassembled WGS sequence"/>
</dbReference>
<dbReference type="PANTHER" id="PTHR24413">
    <property type="entry name" value="SPECKLE-TYPE POZ PROTEIN"/>
    <property type="match status" value="1"/>
</dbReference>
<dbReference type="SUPFAM" id="SSF54695">
    <property type="entry name" value="POZ domain"/>
    <property type="match status" value="1"/>
</dbReference>
<feature type="domain" description="BTB" evidence="1">
    <location>
        <begin position="14"/>
        <end position="68"/>
    </location>
</feature>
<dbReference type="STRING" id="947166.A0A1D1VLB8"/>
<reference evidence="2 3" key="1">
    <citation type="journal article" date="2016" name="Nat. Commun.">
        <title>Extremotolerant tardigrade genome and improved radiotolerance of human cultured cells by tardigrade-unique protein.</title>
        <authorList>
            <person name="Hashimoto T."/>
            <person name="Horikawa D.D."/>
            <person name="Saito Y."/>
            <person name="Kuwahara H."/>
            <person name="Kozuka-Hata H."/>
            <person name="Shin-I T."/>
            <person name="Minakuchi Y."/>
            <person name="Ohishi K."/>
            <person name="Motoyama A."/>
            <person name="Aizu T."/>
            <person name="Enomoto A."/>
            <person name="Kondo K."/>
            <person name="Tanaka S."/>
            <person name="Hara Y."/>
            <person name="Koshikawa S."/>
            <person name="Sagara H."/>
            <person name="Miura T."/>
            <person name="Yokobori S."/>
            <person name="Miyagawa K."/>
            <person name="Suzuki Y."/>
            <person name="Kubo T."/>
            <person name="Oyama M."/>
            <person name="Kohara Y."/>
            <person name="Fujiyama A."/>
            <person name="Arakawa K."/>
            <person name="Katayama T."/>
            <person name="Toyoda A."/>
            <person name="Kunieda T."/>
        </authorList>
    </citation>
    <scope>NUCLEOTIDE SEQUENCE [LARGE SCALE GENOMIC DNA]</scope>
    <source>
        <strain evidence="2 3">YOKOZUNA-1</strain>
    </source>
</reference>
<gene>
    <name evidence="2" type="primary">RvY_11705-1</name>
    <name evidence="2" type="synonym">RvY_11705.1</name>
    <name evidence="2" type="ORF">RvY_11705</name>
</gene>
<accession>A0A1D1VLB8</accession>
<dbReference type="InterPro" id="IPR011333">
    <property type="entry name" value="SKP1/BTB/POZ_sf"/>
</dbReference>
<organism evidence="2 3">
    <name type="scientific">Ramazzottius varieornatus</name>
    <name type="common">Water bear</name>
    <name type="synonym">Tardigrade</name>
    <dbReference type="NCBI Taxonomy" id="947166"/>
    <lineage>
        <taxon>Eukaryota</taxon>
        <taxon>Metazoa</taxon>
        <taxon>Ecdysozoa</taxon>
        <taxon>Tardigrada</taxon>
        <taxon>Eutardigrada</taxon>
        <taxon>Parachela</taxon>
        <taxon>Hypsibioidea</taxon>
        <taxon>Ramazzottiidae</taxon>
        <taxon>Ramazzottius</taxon>
    </lineage>
</organism>
<protein>
    <recommendedName>
        <fullName evidence="1">BTB domain-containing protein</fullName>
    </recommendedName>
</protein>
<dbReference type="Gene3D" id="3.30.710.10">
    <property type="entry name" value="Potassium Channel Kv1.1, Chain A"/>
    <property type="match status" value="1"/>
</dbReference>
<dbReference type="InterPro" id="IPR000210">
    <property type="entry name" value="BTB/POZ_dom"/>
</dbReference>
<evidence type="ECO:0000259" key="1">
    <source>
        <dbReference type="Pfam" id="PF00651"/>
    </source>
</evidence>
<dbReference type="Gene3D" id="6.10.250.3030">
    <property type="match status" value="1"/>
</dbReference>
<dbReference type="Pfam" id="PF00651">
    <property type="entry name" value="BTB"/>
    <property type="match status" value="1"/>
</dbReference>